<keyword evidence="1" id="KW-0547">Nucleotide-binding</keyword>
<dbReference type="AlphaFoldDB" id="A0A0G4FGQ9"/>
<gene>
    <name evidence="5" type="ORF">Cvel_16944</name>
</gene>
<dbReference type="PANTHER" id="PTHR24346">
    <property type="entry name" value="MAP/MICROTUBULE AFFINITY-REGULATING KINASE"/>
    <property type="match status" value="1"/>
</dbReference>
<dbReference type="SUPFAM" id="SSF56112">
    <property type="entry name" value="Protein kinase-like (PK-like)"/>
    <property type="match status" value="1"/>
</dbReference>
<dbReference type="GO" id="GO:0005737">
    <property type="term" value="C:cytoplasm"/>
    <property type="evidence" value="ECO:0007669"/>
    <property type="project" value="TreeGrafter"/>
</dbReference>
<dbReference type="PROSITE" id="PS50011">
    <property type="entry name" value="PROTEIN_KINASE_DOM"/>
    <property type="match status" value="1"/>
</dbReference>
<sequence>MEELVRHLAEMPMGLRVFDVTGCSTGSQQEKVTCVAAEGFDLNGLASQDLSEDEGIAILFDVTSEADVQLVDDVLSPLDANHTSPPILMVSPAPWIQKAKDPQRGALSAEITQLVSTVVDRFMLRGADDVLWVDMEPVAEIGPKVALAVQISLLKVQHYMARAFREDDGQANKEMLETMSARYYDLLWRYIPRRVLPHFPAVQTSIVESESGVGPYSFEELLGESLLGPVWKARNSKTGETFAVKAIKKARIQLVAELEAIYRETRVLQSHLSHPNIVRVQELLHTPTSLYLVREFCGQKDLYEIISGSKGGGIPLENAQKYFCEILAAVDHCHQRNICHRDLKPETICLDDSGHVKLNDFGLCAVVKPGQMLRTPCGSVPFAAPEVMGRGPYEGFAADAWALGVVLLELLCGVETLEELYGWEKNDSKVRGPESVAEIQRFFETKRDSIDVKVRQATAAVASAHGLAEPQDTELRKVLQLLHGLLEPDPLRRAGVREVFAFSWVKGALAVAGNGNLQALRAPGVTFVAQSPSISHSPLLFSPGVKSRTVKRISFAGTLPVLGENTKAEQESVAVVAPSAEKPVVGIIHKDPRGGRLSSQDGSLIPPEPLPMGSRQRSAASDATTGAVIQHPQGSGSSGSNAGVDALGDGQPALVPHAQTERVVTQTPLVSGGGHTQRRAKTLHGGRSSSGGIDPQLKAAATKLRAQLLLDCGKEKEGRNSG</sequence>
<feature type="region of interest" description="Disordered" evidence="3">
    <location>
        <begin position="669"/>
        <end position="694"/>
    </location>
</feature>
<evidence type="ECO:0000256" key="3">
    <source>
        <dbReference type="SAM" id="MobiDB-lite"/>
    </source>
</evidence>
<dbReference type="EMBL" id="CDMZ01000362">
    <property type="protein sequence ID" value="CEM12680.1"/>
    <property type="molecule type" value="Genomic_DNA"/>
</dbReference>
<feature type="compositionally biased region" description="Polar residues" evidence="3">
    <location>
        <begin position="615"/>
        <end position="624"/>
    </location>
</feature>
<dbReference type="GO" id="GO:0005524">
    <property type="term" value="F:ATP binding"/>
    <property type="evidence" value="ECO:0007669"/>
    <property type="project" value="UniProtKB-KW"/>
</dbReference>
<accession>A0A0G4FGQ9</accession>
<organism evidence="5">
    <name type="scientific">Chromera velia CCMP2878</name>
    <dbReference type="NCBI Taxonomy" id="1169474"/>
    <lineage>
        <taxon>Eukaryota</taxon>
        <taxon>Sar</taxon>
        <taxon>Alveolata</taxon>
        <taxon>Colpodellida</taxon>
        <taxon>Chromeraceae</taxon>
        <taxon>Chromera</taxon>
    </lineage>
</organism>
<evidence type="ECO:0000256" key="1">
    <source>
        <dbReference type="ARBA" id="ARBA00022741"/>
    </source>
</evidence>
<dbReference type="PhylomeDB" id="A0A0G4FGQ9"/>
<dbReference type="InterPro" id="IPR011009">
    <property type="entry name" value="Kinase-like_dom_sf"/>
</dbReference>
<reference evidence="5" key="1">
    <citation type="submission" date="2014-11" db="EMBL/GenBank/DDBJ databases">
        <authorList>
            <person name="Otto D Thomas"/>
            <person name="Naeem Raeece"/>
        </authorList>
    </citation>
    <scope>NUCLEOTIDE SEQUENCE</scope>
</reference>
<dbReference type="Pfam" id="PF00069">
    <property type="entry name" value="Pkinase"/>
    <property type="match status" value="1"/>
</dbReference>
<evidence type="ECO:0000259" key="4">
    <source>
        <dbReference type="PROSITE" id="PS50011"/>
    </source>
</evidence>
<dbReference type="PANTHER" id="PTHR24346:SF75">
    <property type="entry name" value="AURORA KINASE"/>
    <property type="match status" value="1"/>
</dbReference>
<dbReference type="InterPro" id="IPR000719">
    <property type="entry name" value="Prot_kinase_dom"/>
</dbReference>
<dbReference type="GO" id="GO:0004674">
    <property type="term" value="F:protein serine/threonine kinase activity"/>
    <property type="evidence" value="ECO:0007669"/>
    <property type="project" value="TreeGrafter"/>
</dbReference>
<keyword evidence="2" id="KW-0067">ATP-binding</keyword>
<protein>
    <recommendedName>
        <fullName evidence="4">Protein kinase domain-containing protein</fullName>
    </recommendedName>
</protein>
<feature type="domain" description="Protein kinase" evidence="4">
    <location>
        <begin position="216"/>
        <end position="505"/>
    </location>
</feature>
<dbReference type="GO" id="GO:0035556">
    <property type="term" value="P:intracellular signal transduction"/>
    <property type="evidence" value="ECO:0007669"/>
    <property type="project" value="TreeGrafter"/>
</dbReference>
<dbReference type="VEuPathDB" id="CryptoDB:Cvel_16944"/>
<name>A0A0G4FGQ9_9ALVE</name>
<feature type="compositionally biased region" description="Polar residues" evidence="3">
    <location>
        <begin position="632"/>
        <end position="641"/>
    </location>
</feature>
<proteinExistence type="predicted"/>
<dbReference type="Gene3D" id="1.10.510.10">
    <property type="entry name" value="Transferase(Phosphotransferase) domain 1"/>
    <property type="match status" value="1"/>
</dbReference>
<evidence type="ECO:0000313" key="5">
    <source>
        <dbReference type="EMBL" id="CEM12680.1"/>
    </source>
</evidence>
<evidence type="ECO:0000256" key="2">
    <source>
        <dbReference type="ARBA" id="ARBA00022840"/>
    </source>
</evidence>
<feature type="region of interest" description="Disordered" evidence="3">
    <location>
        <begin position="587"/>
        <end position="652"/>
    </location>
</feature>